<reference evidence="2" key="2">
    <citation type="submission" date="2023-02" db="EMBL/GenBank/DDBJ databases">
        <authorList>
            <consortium name="DOE Joint Genome Institute"/>
            <person name="Mondo S.J."/>
            <person name="Chang Y."/>
            <person name="Wang Y."/>
            <person name="Ahrendt S."/>
            <person name="Andreopoulos W."/>
            <person name="Barry K."/>
            <person name="Beard J."/>
            <person name="Benny G.L."/>
            <person name="Blankenship S."/>
            <person name="Bonito G."/>
            <person name="Cuomo C."/>
            <person name="Desiro A."/>
            <person name="Gervers K.A."/>
            <person name="Hundley H."/>
            <person name="Kuo A."/>
            <person name="LaButti K."/>
            <person name="Lang B.F."/>
            <person name="Lipzen A."/>
            <person name="O'Donnell K."/>
            <person name="Pangilinan J."/>
            <person name="Reynolds N."/>
            <person name="Sandor L."/>
            <person name="Smith M.W."/>
            <person name="Tsang A."/>
            <person name="Grigoriev I.V."/>
            <person name="Stajich J.E."/>
            <person name="Spatafora J.W."/>
        </authorList>
    </citation>
    <scope>NUCLEOTIDE SEQUENCE</scope>
    <source>
        <strain evidence="2">RSA 2281</strain>
    </source>
</reference>
<dbReference type="GO" id="GO:0016192">
    <property type="term" value="P:vesicle-mediated transport"/>
    <property type="evidence" value="ECO:0007669"/>
    <property type="project" value="InterPro"/>
</dbReference>
<feature type="region of interest" description="Disordered" evidence="1">
    <location>
        <begin position="30"/>
        <end position="108"/>
    </location>
</feature>
<feature type="compositionally biased region" description="Basic and acidic residues" evidence="1">
    <location>
        <begin position="44"/>
        <end position="55"/>
    </location>
</feature>
<dbReference type="InterPro" id="IPR010989">
    <property type="entry name" value="SNARE"/>
</dbReference>
<dbReference type="Gene3D" id="1.20.58.70">
    <property type="match status" value="1"/>
</dbReference>
<feature type="compositionally biased region" description="Basic and acidic residues" evidence="1">
    <location>
        <begin position="97"/>
        <end position="108"/>
    </location>
</feature>
<evidence type="ECO:0000313" key="2">
    <source>
        <dbReference type="EMBL" id="KAI9268890.1"/>
    </source>
</evidence>
<accession>A0AAD5KEU4</accession>
<evidence type="ECO:0008006" key="4">
    <source>
        <dbReference type="Google" id="ProtNLM"/>
    </source>
</evidence>
<dbReference type="Proteomes" id="UP001209540">
    <property type="component" value="Unassembled WGS sequence"/>
</dbReference>
<proteinExistence type="predicted"/>
<gene>
    <name evidence="2" type="ORF">BDA99DRAFT_502912</name>
</gene>
<dbReference type="EMBL" id="JAIXMP010000008">
    <property type="protein sequence ID" value="KAI9268890.1"/>
    <property type="molecule type" value="Genomic_DNA"/>
</dbReference>
<evidence type="ECO:0000256" key="1">
    <source>
        <dbReference type="SAM" id="MobiDB-lite"/>
    </source>
</evidence>
<keyword evidence="3" id="KW-1185">Reference proteome</keyword>
<dbReference type="SUPFAM" id="SSF47661">
    <property type="entry name" value="t-snare proteins"/>
    <property type="match status" value="1"/>
</dbReference>
<protein>
    <recommendedName>
        <fullName evidence="4">t-SNARE coiled-coil homology domain-containing protein</fullName>
    </recommendedName>
</protein>
<organism evidence="2 3">
    <name type="scientific">Phascolomyces articulosus</name>
    <dbReference type="NCBI Taxonomy" id="60185"/>
    <lineage>
        <taxon>Eukaryota</taxon>
        <taxon>Fungi</taxon>
        <taxon>Fungi incertae sedis</taxon>
        <taxon>Mucoromycota</taxon>
        <taxon>Mucoromycotina</taxon>
        <taxon>Mucoromycetes</taxon>
        <taxon>Mucorales</taxon>
        <taxon>Lichtheimiaceae</taxon>
        <taxon>Phascolomyces</taxon>
    </lineage>
</organism>
<dbReference type="AlphaFoldDB" id="A0AAD5KEU4"/>
<feature type="region of interest" description="Disordered" evidence="1">
    <location>
        <begin position="114"/>
        <end position="133"/>
    </location>
</feature>
<sequence length="206" mass="24031">MIFIILVQHIKQQYKPSLFMSYSFSRDRTAELRGDGDNLGVGRGESRRDSEEFGPRRTPTGYRSAQQQQPQQPLHSYRPQISNTTVTPFDNDDDDYKEFGQTRDDSYDRQHEAIEMQPTEQRSTRQRPPPDLQNMDGFFHEVDSLKNDISTVSDNVDRIERLHTSALVSFNEHQSRQISKDLAQIKRQTQAQNLELKDRIKGKIMD</sequence>
<reference evidence="2" key="1">
    <citation type="journal article" date="2022" name="IScience">
        <title>Evolution of zygomycete secretomes and the origins of terrestrial fungal ecologies.</title>
        <authorList>
            <person name="Chang Y."/>
            <person name="Wang Y."/>
            <person name="Mondo S."/>
            <person name="Ahrendt S."/>
            <person name="Andreopoulos W."/>
            <person name="Barry K."/>
            <person name="Beard J."/>
            <person name="Benny G.L."/>
            <person name="Blankenship S."/>
            <person name="Bonito G."/>
            <person name="Cuomo C."/>
            <person name="Desiro A."/>
            <person name="Gervers K.A."/>
            <person name="Hundley H."/>
            <person name="Kuo A."/>
            <person name="LaButti K."/>
            <person name="Lang B.F."/>
            <person name="Lipzen A."/>
            <person name="O'Donnell K."/>
            <person name="Pangilinan J."/>
            <person name="Reynolds N."/>
            <person name="Sandor L."/>
            <person name="Smith M.E."/>
            <person name="Tsang A."/>
            <person name="Grigoriev I.V."/>
            <person name="Stajich J.E."/>
            <person name="Spatafora J.W."/>
        </authorList>
    </citation>
    <scope>NUCLEOTIDE SEQUENCE</scope>
    <source>
        <strain evidence="2">RSA 2281</strain>
    </source>
</reference>
<comment type="caution">
    <text evidence="2">The sequence shown here is derived from an EMBL/GenBank/DDBJ whole genome shotgun (WGS) entry which is preliminary data.</text>
</comment>
<name>A0AAD5KEU4_9FUNG</name>
<evidence type="ECO:0000313" key="3">
    <source>
        <dbReference type="Proteomes" id="UP001209540"/>
    </source>
</evidence>
<feature type="compositionally biased region" description="Polar residues" evidence="1">
    <location>
        <begin position="79"/>
        <end position="88"/>
    </location>
</feature>
<dbReference type="GO" id="GO:0016020">
    <property type="term" value="C:membrane"/>
    <property type="evidence" value="ECO:0007669"/>
    <property type="project" value="InterPro"/>
</dbReference>